<dbReference type="Gene3D" id="3.30.2020.10">
    <property type="entry name" value="NE0471-like N-terminal domain"/>
    <property type="match status" value="2"/>
</dbReference>
<name>A0A3N0BM40_9ACTN</name>
<organism evidence="1 2">
    <name type="scientific">Paraeggerthella hongkongensis</name>
    <dbReference type="NCBI Taxonomy" id="230658"/>
    <lineage>
        <taxon>Bacteria</taxon>
        <taxon>Bacillati</taxon>
        <taxon>Actinomycetota</taxon>
        <taxon>Coriobacteriia</taxon>
        <taxon>Eggerthellales</taxon>
        <taxon>Eggerthellaceae</taxon>
        <taxon>Paraeggerthella</taxon>
    </lineage>
</organism>
<dbReference type="Proteomes" id="UP000278632">
    <property type="component" value="Unassembled WGS sequence"/>
</dbReference>
<accession>A0A3N0BM40</accession>
<dbReference type="SUPFAM" id="SSF143880">
    <property type="entry name" value="NE0471 N-terminal domain-like"/>
    <property type="match status" value="2"/>
</dbReference>
<protein>
    <recommendedName>
        <fullName evidence="3">DUF2442 domain-containing protein</fullName>
    </recommendedName>
</protein>
<comment type="caution">
    <text evidence="1">The sequence shown here is derived from an EMBL/GenBank/DDBJ whole genome shotgun (WGS) entry which is preliminary data.</text>
</comment>
<evidence type="ECO:0000313" key="2">
    <source>
        <dbReference type="Proteomes" id="UP000278632"/>
    </source>
</evidence>
<dbReference type="RefSeq" id="WP_123191179.1">
    <property type="nucleotide sequence ID" value="NZ_QICD01000001.1"/>
</dbReference>
<sequence length="182" mass="20774">MKWHLDKHITDFGLLENGSIAIDWNDGRRSVFDPSPYLKNDFMGELTNREYFETAYALGHGRGIAWPRNQDFGAGFLYNESSTVEREEPLPPRGRRMIWNPSKRIEQVRPFPEGDKILTSWNDGSSRIFSTWAHASSDSIDKLADRAYFAQAKVSPEQDAVIWPDGMSFPAKTLYEQAALEG</sequence>
<dbReference type="OrthoDB" id="3233810at2"/>
<evidence type="ECO:0000313" key="1">
    <source>
        <dbReference type="EMBL" id="RNL49103.1"/>
    </source>
</evidence>
<gene>
    <name evidence="1" type="ORF">DMP08_01250</name>
</gene>
<keyword evidence="2" id="KW-1185">Reference proteome</keyword>
<proteinExistence type="predicted"/>
<dbReference type="InterPro" id="IPR036782">
    <property type="entry name" value="NE0471-like_N"/>
</dbReference>
<evidence type="ECO:0008006" key="3">
    <source>
        <dbReference type="Google" id="ProtNLM"/>
    </source>
</evidence>
<dbReference type="EMBL" id="QICD01000001">
    <property type="protein sequence ID" value="RNL49103.1"/>
    <property type="molecule type" value="Genomic_DNA"/>
</dbReference>
<dbReference type="AlphaFoldDB" id="A0A3N0BM40"/>
<reference evidence="2" key="1">
    <citation type="submission" date="2018-05" db="EMBL/GenBank/DDBJ databases">
        <title>Genome Sequencing of selected type strains of the family Eggerthellaceae.</title>
        <authorList>
            <person name="Danylec N."/>
            <person name="Stoll D.A."/>
            <person name="Doetsch A."/>
            <person name="Huch M."/>
        </authorList>
    </citation>
    <scope>NUCLEOTIDE SEQUENCE [LARGE SCALE GENOMIC DNA]</scope>
    <source>
        <strain evidence="2">DSM 16106</strain>
    </source>
</reference>